<keyword evidence="3" id="KW-1185">Reference proteome</keyword>
<evidence type="ECO:0000256" key="1">
    <source>
        <dbReference type="SAM" id="MobiDB-lite"/>
    </source>
</evidence>
<organism evidence="2 3">
    <name type="scientific">Atta colombica</name>
    <dbReference type="NCBI Taxonomy" id="520822"/>
    <lineage>
        <taxon>Eukaryota</taxon>
        <taxon>Metazoa</taxon>
        <taxon>Ecdysozoa</taxon>
        <taxon>Arthropoda</taxon>
        <taxon>Hexapoda</taxon>
        <taxon>Insecta</taxon>
        <taxon>Pterygota</taxon>
        <taxon>Neoptera</taxon>
        <taxon>Endopterygota</taxon>
        <taxon>Hymenoptera</taxon>
        <taxon>Apocrita</taxon>
        <taxon>Aculeata</taxon>
        <taxon>Formicoidea</taxon>
        <taxon>Formicidae</taxon>
        <taxon>Myrmicinae</taxon>
        <taxon>Atta</taxon>
    </lineage>
</organism>
<dbReference type="Proteomes" id="UP000078540">
    <property type="component" value="Unassembled WGS sequence"/>
</dbReference>
<accession>A0A195BJW6</accession>
<name>A0A195BJW6_9HYME</name>
<dbReference type="EMBL" id="KQ976455">
    <property type="protein sequence ID" value="KYM84992.1"/>
    <property type="molecule type" value="Genomic_DNA"/>
</dbReference>
<gene>
    <name evidence="2" type="ORF">ALC53_04780</name>
</gene>
<sequence>MEIRHMKRGGKSRKNEVEKRAVSVEQSEMNSAVLSRRGPREGSFNTQVEWPVGPQDIGNSISPIATRRAIKEKRG</sequence>
<evidence type="ECO:0000313" key="3">
    <source>
        <dbReference type="Proteomes" id="UP000078540"/>
    </source>
</evidence>
<feature type="compositionally biased region" description="Polar residues" evidence="1">
    <location>
        <begin position="24"/>
        <end position="33"/>
    </location>
</feature>
<proteinExistence type="predicted"/>
<feature type="region of interest" description="Disordered" evidence="1">
    <location>
        <begin position="1"/>
        <end position="75"/>
    </location>
</feature>
<feature type="compositionally biased region" description="Basic residues" evidence="1">
    <location>
        <begin position="1"/>
        <end position="12"/>
    </location>
</feature>
<reference evidence="2 3" key="1">
    <citation type="submission" date="2015-09" db="EMBL/GenBank/DDBJ databases">
        <title>Atta colombica WGS genome.</title>
        <authorList>
            <person name="Nygaard S."/>
            <person name="Hu H."/>
            <person name="Boomsma J."/>
            <person name="Zhang G."/>
        </authorList>
    </citation>
    <scope>NUCLEOTIDE SEQUENCE [LARGE SCALE GENOMIC DNA]</scope>
    <source>
        <strain evidence="2">Treedump-2</strain>
        <tissue evidence="2">Whole body</tissue>
    </source>
</reference>
<dbReference type="AlphaFoldDB" id="A0A195BJW6"/>
<evidence type="ECO:0000313" key="2">
    <source>
        <dbReference type="EMBL" id="KYM84992.1"/>
    </source>
</evidence>
<protein>
    <submittedName>
        <fullName evidence="2">Uncharacterized protein</fullName>
    </submittedName>
</protein>
<feature type="compositionally biased region" description="Basic and acidic residues" evidence="1">
    <location>
        <begin position="13"/>
        <end position="22"/>
    </location>
</feature>